<dbReference type="EMBL" id="JAIKTU010000002">
    <property type="protein sequence ID" value="MBY0754416.1"/>
    <property type="molecule type" value="Genomic_DNA"/>
</dbReference>
<evidence type="ECO:0008006" key="4">
    <source>
        <dbReference type="Google" id="ProtNLM"/>
    </source>
</evidence>
<dbReference type="RefSeq" id="WP_221859011.1">
    <property type="nucleotide sequence ID" value="NZ_JAIKTU010000002.1"/>
</dbReference>
<protein>
    <recommendedName>
        <fullName evidence="4">PTS EIIB type-3 domain-containing protein</fullName>
    </recommendedName>
</protein>
<reference evidence="2 3" key="1">
    <citation type="journal article" date="2021" name="Cell Host Microbe">
        <title>in vivo commensal control of Clostridioides difficile virulence.</title>
        <authorList>
            <person name="Girinathan B.P."/>
            <person name="Dibenedetto N."/>
            <person name="Worley J.N."/>
            <person name="Peltier J."/>
            <person name="Arrieta-Ortiz M.L."/>
            <person name="Rupa Christinal Immanuel S."/>
            <person name="Lavin R."/>
            <person name="Delaney M.L."/>
            <person name="Cummins C."/>
            <person name="Hoffmann M."/>
            <person name="Luo Y."/>
            <person name="Gonzalez-Escalona N."/>
            <person name="Allard M."/>
            <person name="Onderdonk A.B."/>
            <person name="Gerber G.K."/>
            <person name="Sonenshein A.L."/>
            <person name="Baliga N."/>
            <person name="Dupuy B."/>
            <person name="Bry L."/>
        </authorList>
    </citation>
    <scope>NUCLEOTIDE SEQUENCE [LARGE SCALE GENOMIC DNA]</scope>
    <source>
        <strain evidence="2 3">DSM 599</strain>
    </source>
</reference>
<dbReference type="InterPro" id="IPR036095">
    <property type="entry name" value="PTS_EIIB-like_sf"/>
</dbReference>
<dbReference type="SUPFAM" id="SSF52794">
    <property type="entry name" value="PTS system IIB component-like"/>
    <property type="match status" value="1"/>
</dbReference>
<keyword evidence="3" id="KW-1185">Reference proteome</keyword>
<dbReference type="Proteomes" id="UP001299068">
    <property type="component" value="Unassembled WGS sequence"/>
</dbReference>
<proteinExistence type="predicted"/>
<evidence type="ECO:0000313" key="3">
    <source>
        <dbReference type="Proteomes" id="UP001299068"/>
    </source>
</evidence>
<keyword evidence="1" id="KW-0808">Transferase</keyword>
<gene>
    <name evidence="2" type="ORF">K5V21_03000</name>
</gene>
<evidence type="ECO:0000313" key="2">
    <source>
        <dbReference type="EMBL" id="MBY0754416.1"/>
    </source>
</evidence>
<comment type="caution">
    <text evidence="2">The sequence shown here is derived from an EMBL/GenBank/DDBJ whole genome shotgun (WGS) entry which is preliminary data.</text>
</comment>
<accession>A0ABS7KUD1</accession>
<organism evidence="2 3">
    <name type="scientific">Clostridium sardiniense</name>
    <name type="common">Clostridium absonum</name>
    <dbReference type="NCBI Taxonomy" id="29369"/>
    <lineage>
        <taxon>Bacteria</taxon>
        <taxon>Bacillati</taxon>
        <taxon>Bacillota</taxon>
        <taxon>Clostridia</taxon>
        <taxon>Eubacteriales</taxon>
        <taxon>Clostridiaceae</taxon>
        <taxon>Clostridium</taxon>
    </lineage>
</organism>
<sequence length="56" mass="6340">MIVYICCAGGATSGMYKKAAEEELEKYNIPCKEIDMKIFGTMDGKKVLENIKKYIK</sequence>
<evidence type="ECO:0000256" key="1">
    <source>
        <dbReference type="ARBA" id="ARBA00022679"/>
    </source>
</evidence>
<dbReference type="Gene3D" id="3.40.50.2300">
    <property type="match status" value="1"/>
</dbReference>
<name>A0ABS7KUD1_CLOSR</name>